<proteinExistence type="predicted"/>
<dbReference type="Proteomes" id="UP001178461">
    <property type="component" value="Chromosome 8"/>
</dbReference>
<organism evidence="2 3">
    <name type="scientific">Podarcis lilfordi</name>
    <name type="common">Lilford's wall lizard</name>
    <dbReference type="NCBI Taxonomy" id="74358"/>
    <lineage>
        <taxon>Eukaryota</taxon>
        <taxon>Metazoa</taxon>
        <taxon>Chordata</taxon>
        <taxon>Craniata</taxon>
        <taxon>Vertebrata</taxon>
        <taxon>Euteleostomi</taxon>
        <taxon>Lepidosauria</taxon>
        <taxon>Squamata</taxon>
        <taxon>Bifurcata</taxon>
        <taxon>Unidentata</taxon>
        <taxon>Episquamata</taxon>
        <taxon>Laterata</taxon>
        <taxon>Lacertibaenia</taxon>
        <taxon>Lacertidae</taxon>
        <taxon>Podarcis</taxon>
    </lineage>
</organism>
<evidence type="ECO:0000313" key="3">
    <source>
        <dbReference type="Proteomes" id="UP001178461"/>
    </source>
</evidence>
<feature type="chain" id="PRO_5041242956" description="Secreted protein" evidence="1">
    <location>
        <begin position="19"/>
        <end position="67"/>
    </location>
</feature>
<dbReference type="AlphaFoldDB" id="A0AA35KQI5"/>
<accession>A0AA35KQI5</accession>
<feature type="signal peptide" evidence="1">
    <location>
        <begin position="1"/>
        <end position="18"/>
    </location>
</feature>
<evidence type="ECO:0000313" key="2">
    <source>
        <dbReference type="EMBL" id="CAI5782492.1"/>
    </source>
</evidence>
<protein>
    <recommendedName>
        <fullName evidence="4">Secreted protein</fullName>
    </recommendedName>
</protein>
<evidence type="ECO:0000256" key="1">
    <source>
        <dbReference type="SAM" id="SignalP"/>
    </source>
</evidence>
<keyword evidence="3" id="KW-1185">Reference proteome</keyword>
<sequence length="67" mass="7726">MTMTQPLQMCLWLLGVGARPREVPLWISFSSKSFKKSPDLCPSNKRERGKKKRTSKLLFSHLETCLC</sequence>
<dbReference type="EMBL" id="OX395133">
    <property type="protein sequence ID" value="CAI5782492.1"/>
    <property type="molecule type" value="Genomic_DNA"/>
</dbReference>
<keyword evidence="1" id="KW-0732">Signal</keyword>
<evidence type="ECO:0008006" key="4">
    <source>
        <dbReference type="Google" id="ProtNLM"/>
    </source>
</evidence>
<gene>
    <name evidence="2" type="ORF">PODLI_1B018814</name>
</gene>
<reference evidence="2" key="1">
    <citation type="submission" date="2022-12" db="EMBL/GenBank/DDBJ databases">
        <authorList>
            <person name="Alioto T."/>
            <person name="Alioto T."/>
            <person name="Gomez Garrido J."/>
        </authorList>
    </citation>
    <scope>NUCLEOTIDE SEQUENCE</scope>
</reference>
<name>A0AA35KQI5_9SAUR</name>